<dbReference type="Proteomes" id="UP000176420">
    <property type="component" value="Unassembled WGS sequence"/>
</dbReference>
<reference evidence="1 2" key="1">
    <citation type="journal article" date="2016" name="Nat. Commun.">
        <title>Thousands of microbial genomes shed light on interconnected biogeochemical processes in an aquifer system.</title>
        <authorList>
            <person name="Anantharaman K."/>
            <person name="Brown C.T."/>
            <person name="Hug L.A."/>
            <person name="Sharon I."/>
            <person name="Castelle C.J."/>
            <person name="Probst A.J."/>
            <person name="Thomas B.C."/>
            <person name="Singh A."/>
            <person name="Wilkins M.J."/>
            <person name="Karaoz U."/>
            <person name="Brodie E.L."/>
            <person name="Williams K.H."/>
            <person name="Hubbard S.S."/>
            <person name="Banfield J.F."/>
        </authorList>
    </citation>
    <scope>NUCLEOTIDE SEQUENCE [LARGE SCALE GENOMIC DNA]</scope>
</reference>
<sequence length="221" mass="26341">MKVYHYSHLSNWQNIQRGSWKSDNKPGLGAYRRIGQDDMEACNTKAVFALLEPLPDNWINNEHFKGVWDYFRYDIGTLLLEIEIDPEKDQIFMADRGHVEGVLYYEDKEGIPEKYLHPSRREGERSYMESKIPLKDYLEKAKDLRYSMPEVIITEDVPLEKIRISEQQPLIEDELRKCGEKFRQMLIRDIQSVPELSQWYKQREHDKELQEGKRGFGEKLK</sequence>
<dbReference type="AlphaFoldDB" id="A0A1G2BAJ6"/>
<evidence type="ECO:0000313" key="1">
    <source>
        <dbReference type="EMBL" id="OGY86233.1"/>
    </source>
</evidence>
<organism evidence="1 2">
    <name type="scientific">Candidatus Kerfeldbacteria bacterium RIFOXYB2_FULL_38_14</name>
    <dbReference type="NCBI Taxonomy" id="1798547"/>
    <lineage>
        <taxon>Bacteria</taxon>
        <taxon>Candidatus Kerfeldiibacteriota</taxon>
    </lineage>
</organism>
<accession>A0A1G2BAJ6</accession>
<evidence type="ECO:0000313" key="2">
    <source>
        <dbReference type="Proteomes" id="UP000176420"/>
    </source>
</evidence>
<dbReference type="EMBL" id="MHKI01000023">
    <property type="protein sequence ID" value="OGY86233.1"/>
    <property type="molecule type" value="Genomic_DNA"/>
</dbReference>
<gene>
    <name evidence="1" type="ORF">A2319_01175</name>
</gene>
<comment type="caution">
    <text evidence="1">The sequence shown here is derived from an EMBL/GenBank/DDBJ whole genome shotgun (WGS) entry which is preliminary data.</text>
</comment>
<name>A0A1G2BAJ6_9BACT</name>
<proteinExistence type="predicted"/>
<protein>
    <submittedName>
        <fullName evidence="1">Uncharacterized protein</fullName>
    </submittedName>
</protein>